<dbReference type="PANTHER" id="PTHR37739:SF8">
    <property type="entry name" value="KINESIN-LIKE PROTEIN KIN-12D"/>
    <property type="match status" value="1"/>
</dbReference>
<dbReference type="GO" id="GO:0007018">
    <property type="term" value="P:microtubule-based movement"/>
    <property type="evidence" value="ECO:0007669"/>
    <property type="project" value="InterPro"/>
</dbReference>
<sequence>MHGILHAFKRSTKKPSEASADSDHASSGNPLVKSLSLPAGDENLDPGSPLRPTKLLAGLPSTPQSYHGRAGPSADFFAPARSSMTLSRMSDSDSDVSVPAARPATSHASSFTGPRMATPSAIRTPSRMLGSHASSPAPSRPGTPSRRPFVPPIQGLGRLVSQTSGGWESPQPTPGPTPRMAQTPHTPSLQPTPQGVSRAGPNSAFKSGVARTPRHTVSADGGSSAVKLPGKTSQQSTALSSSNNIKVIVRVRPINQKEDDAGGQTCISQTSKQALKLMTHPEPHGFTFDAVAGEDVDQEGIFQVAGQPIVENCLSGYNSCIFAYGQTGSGKTFTMLGGGLSEASFGAQPVCHQLQGLIPRVFDHLFAKISEQRQHPAEGEVRQFLCKCSFLEIYNETLTDLLSPSDTNLLIREDLKHGVYVENLSELVVDSVQDVGRLLAQGSANRRTGTTNMNRESSRSHSVFTCILEMRTTDATGITHHMSSRLNLVDLAGSERQKTSGAVGERLREASSINKSLSTLGLVINKLVEAQDGAHRHIPYRDSRLTFLLQDSLGGNSKTMMIANVSPALTNMAETLSTLRFAQRTKHIKNKAVVNEDTSGDAILLRQEINKLKEELAMLKVGASFASAWASSPQPPPLFVQ</sequence>
<name>A0AAW1S558_9CHLO</name>
<dbReference type="GO" id="GO:0005874">
    <property type="term" value="C:microtubule"/>
    <property type="evidence" value="ECO:0007669"/>
    <property type="project" value="UniProtKB-KW"/>
</dbReference>
<organism evidence="11 12">
    <name type="scientific">Apatococcus fuscideae</name>
    <dbReference type="NCBI Taxonomy" id="2026836"/>
    <lineage>
        <taxon>Eukaryota</taxon>
        <taxon>Viridiplantae</taxon>
        <taxon>Chlorophyta</taxon>
        <taxon>core chlorophytes</taxon>
        <taxon>Trebouxiophyceae</taxon>
        <taxon>Chlorellales</taxon>
        <taxon>Chlorellaceae</taxon>
        <taxon>Apatococcus</taxon>
    </lineage>
</organism>
<dbReference type="GO" id="GO:0005524">
    <property type="term" value="F:ATP binding"/>
    <property type="evidence" value="ECO:0007669"/>
    <property type="project" value="UniProtKB-UniRule"/>
</dbReference>
<dbReference type="PROSITE" id="PS50067">
    <property type="entry name" value="KINESIN_MOTOR_2"/>
    <property type="match status" value="1"/>
</dbReference>
<reference evidence="11 12" key="1">
    <citation type="journal article" date="2024" name="Nat. Commun.">
        <title>Phylogenomics reveals the evolutionary origins of lichenization in chlorophyte algae.</title>
        <authorList>
            <person name="Puginier C."/>
            <person name="Libourel C."/>
            <person name="Otte J."/>
            <person name="Skaloud P."/>
            <person name="Haon M."/>
            <person name="Grisel S."/>
            <person name="Petersen M."/>
            <person name="Berrin J.G."/>
            <person name="Delaux P.M."/>
            <person name="Dal Grande F."/>
            <person name="Keller J."/>
        </authorList>
    </citation>
    <scope>NUCLEOTIDE SEQUENCE [LARGE SCALE GENOMIC DNA]</scope>
    <source>
        <strain evidence="11 12">SAG 2523</strain>
    </source>
</reference>
<evidence type="ECO:0000256" key="2">
    <source>
        <dbReference type="ARBA" id="ARBA00022741"/>
    </source>
</evidence>
<dbReference type="GO" id="GO:0008017">
    <property type="term" value="F:microtubule binding"/>
    <property type="evidence" value="ECO:0007669"/>
    <property type="project" value="InterPro"/>
</dbReference>
<dbReference type="InterPro" id="IPR001752">
    <property type="entry name" value="Kinesin_motor_dom"/>
</dbReference>
<dbReference type="PRINTS" id="PR00380">
    <property type="entry name" value="KINESINHEAVY"/>
</dbReference>
<evidence type="ECO:0000256" key="9">
    <source>
        <dbReference type="SAM" id="MobiDB-lite"/>
    </source>
</evidence>
<gene>
    <name evidence="11" type="ORF">WJX84_001731</name>
</gene>
<dbReference type="SMART" id="SM00129">
    <property type="entry name" value="KISc"/>
    <property type="match status" value="1"/>
</dbReference>
<evidence type="ECO:0000256" key="4">
    <source>
        <dbReference type="ARBA" id="ARBA00023054"/>
    </source>
</evidence>
<evidence type="ECO:0000256" key="7">
    <source>
        <dbReference type="PROSITE-ProRule" id="PRU00283"/>
    </source>
</evidence>
<dbReference type="Pfam" id="PF00225">
    <property type="entry name" value="Kinesin"/>
    <property type="match status" value="1"/>
</dbReference>
<dbReference type="SUPFAM" id="SSF52540">
    <property type="entry name" value="P-loop containing nucleoside triphosphate hydrolases"/>
    <property type="match status" value="1"/>
</dbReference>
<keyword evidence="3 7" id="KW-0067">ATP-binding</keyword>
<dbReference type="InterPro" id="IPR027417">
    <property type="entry name" value="P-loop_NTPase"/>
</dbReference>
<evidence type="ECO:0000256" key="5">
    <source>
        <dbReference type="ARBA" id="ARBA00023175"/>
    </source>
</evidence>
<keyword evidence="1 8" id="KW-0493">Microtubule</keyword>
<evidence type="ECO:0000256" key="8">
    <source>
        <dbReference type="RuleBase" id="RU000394"/>
    </source>
</evidence>
<keyword evidence="4" id="KW-0175">Coiled coil</keyword>
<dbReference type="AlphaFoldDB" id="A0AAW1S558"/>
<evidence type="ECO:0000256" key="3">
    <source>
        <dbReference type="ARBA" id="ARBA00022840"/>
    </source>
</evidence>
<comment type="similarity">
    <text evidence="6">Belongs to the TRAFAC class myosin-kinesin ATPase superfamily. Kinesin family. KIN-12 subfamily.</text>
</comment>
<evidence type="ECO:0000256" key="6">
    <source>
        <dbReference type="ARBA" id="ARBA00034488"/>
    </source>
</evidence>
<dbReference type="GO" id="GO:0003777">
    <property type="term" value="F:microtubule motor activity"/>
    <property type="evidence" value="ECO:0007669"/>
    <property type="project" value="InterPro"/>
</dbReference>
<dbReference type="InterPro" id="IPR044986">
    <property type="entry name" value="KIF15/KIN-12"/>
</dbReference>
<dbReference type="Proteomes" id="UP001485043">
    <property type="component" value="Unassembled WGS sequence"/>
</dbReference>
<feature type="binding site" evidence="7">
    <location>
        <begin position="325"/>
        <end position="332"/>
    </location>
    <ligand>
        <name>ATP</name>
        <dbReference type="ChEBI" id="CHEBI:30616"/>
    </ligand>
</feature>
<protein>
    <recommendedName>
        <fullName evidence="8">Kinesin-like protein</fullName>
    </recommendedName>
</protein>
<dbReference type="PROSITE" id="PS00411">
    <property type="entry name" value="KINESIN_MOTOR_1"/>
    <property type="match status" value="1"/>
</dbReference>
<keyword evidence="12" id="KW-1185">Reference proteome</keyword>
<keyword evidence="2 7" id="KW-0547">Nucleotide-binding</keyword>
<accession>A0AAW1S558</accession>
<proteinExistence type="inferred from homology"/>
<dbReference type="PANTHER" id="PTHR37739">
    <property type="entry name" value="KINESIN-LIKE PROTEIN KIN-12D"/>
    <property type="match status" value="1"/>
</dbReference>
<keyword evidence="5 7" id="KW-0505">Motor protein</keyword>
<dbReference type="InterPro" id="IPR019821">
    <property type="entry name" value="Kinesin_motor_CS"/>
</dbReference>
<feature type="region of interest" description="Disordered" evidence="9">
    <location>
        <begin position="1"/>
        <end position="239"/>
    </location>
</feature>
<comment type="caution">
    <text evidence="11">The sequence shown here is derived from an EMBL/GenBank/DDBJ whole genome shotgun (WGS) entry which is preliminary data.</text>
</comment>
<evidence type="ECO:0000256" key="1">
    <source>
        <dbReference type="ARBA" id="ARBA00022701"/>
    </source>
</evidence>
<dbReference type="Gene3D" id="3.40.850.10">
    <property type="entry name" value="Kinesin motor domain"/>
    <property type="match status" value="1"/>
</dbReference>
<evidence type="ECO:0000259" key="10">
    <source>
        <dbReference type="PROSITE" id="PS50067"/>
    </source>
</evidence>
<feature type="domain" description="Kinesin motor" evidence="10">
    <location>
        <begin position="244"/>
        <end position="588"/>
    </location>
</feature>
<feature type="compositionally biased region" description="Polar residues" evidence="9">
    <location>
        <begin position="183"/>
        <end position="195"/>
    </location>
</feature>
<evidence type="ECO:0000313" key="11">
    <source>
        <dbReference type="EMBL" id="KAK9840894.1"/>
    </source>
</evidence>
<evidence type="ECO:0000313" key="12">
    <source>
        <dbReference type="Proteomes" id="UP001485043"/>
    </source>
</evidence>
<dbReference type="EMBL" id="JALJOV010001782">
    <property type="protein sequence ID" value="KAK9840894.1"/>
    <property type="molecule type" value="Genomic_DNA"/>
</dbReference>
<dbReference type="InterPro" id="IPR036961">
    <property type="entry name" value="Kinesin_motor_dom_sf"/>
</dbReference>
<dbReference type="FunFam" id="3.40.850.10:FF:000082">
    <property type="entry name" value="OSM3-like kinesin"/>
    <property type="match status" value="1"/>
</dbReference>